<evidence type="ECO:0000313" key="3">
    <source>
        <dbReference type="Proteomes" id="UP000703269"/>
    </source>
</evidence>
<protein>
    <submittedName>
        <fullName evidence="2">Uncharacterized protein</fullName>
    </submittedName>
</protein>
<reference evidence="2 3" key="1">
    <citation type="submission" date="2021-08" db="EMBL/GenBank/DDBJ databases">
        <title>Draft Genome Sequence of Phanerochaete sordida strain YK-624.</title>
        <authorList>
            <person name="Mori T."/>
            <person name="Dohra H."/>
            <person name="Suzuki T."/>
            <person name="Kawagishi H."/>
            <person name="Hirai H."/>
        </authorList>
    </citation>
    <scope>NUCLEOTIDE SEQUENCE [LARGE SCALE GENOMIC DNA]</scope>
    <source>
        <strain evidence="2 3">YK-624</strain>
    </source>
</reference>
<sequence>MRTRTVEDLSASPPPARPTNRKQRTVTRTSLQRQRQPTAEPTARPPSPAPSVECEASPLRSASTPAVRTTVSVSVRRFLAALRPSMRELAPVFALAGVRDRACLEALVAMIHAEQRAFLDRLPLNMFQSEVVLNGLAARRL</sequence>
<evidence type="ECO:0000313" key="2">
    <source>
        <dbReference type="EMBL" id="GJE90349.1"/>
    </source>
</evidence>
<dbReference type="EMBL" id="BPQB01000016">
    <property type="protein sequence ID" value="GJE90349.1"/>
    <property type="molecule type" value="Genomic_DNA"/>
</dbReference>
<name>A0A9P3GAI6_9APHY</name>
<organism evidence="2 3">
    <name type="scientific">Phanerochaete sordida</name>
    <dbReference type="NCBI Taxonomy" id="48140"/>
    <lineage>
        <taxon>Eukaryota</taxon>
        <taxon>Fungi</taxon>
        <taxon>Dikarya</taxon>
        <taxon>Basidiomycota</taxon>
        <taxon>Agaricomycotina</taxon>
        <taxon>Agaricomycetes</taxon>
        <taxon>Polyporales</taxon>
        <taxon>Phanerochaetaceae</taxon>
        <taxon>Phanerochaete</taxon>
    </lineage>
</organism>
<keyword evidence="3" id="KW-1185">Reference proteome</keyword>
<gene>
    <name evidence="2" type="ORF">PsYK624_064800</name>
</gene>
<accession>A0A9P3GAI6</accession>
<feature type="compositionally biased region" description="Polar residues" evidence="1">
    <location>
        <begin position="26"/>
        <end position="39"/>
    </location>
</feature>
<evidence type="ECO:0000256" key="1">
    <source>
        <dbReference type="SAM" id="MobiDB-lite"/>
    </source>
</evidence>
<feature type="region of interest" description="Disordered" evidence="1">
    <location>
        <begin position="1"/>
        <end position="66"/>
    </location>
</feature>
<proteinExistence type="predicted"/>
<dbReference type="AlphaFoldDB" id="A0A9P3GAI6"/>
<dbReference type="Proteomes" id="UP000703269">
    <property type="component" value="Unassembled WGS sequence"/>
</dbReference>
<comment type="caution">
    <text evidence="2">The sequence shown here is derived from an EMBL/GenBank/DDBJ whole genome shotgun (WGS) entry which is preliminary data.</text>
</comment>